<dbReference type="InterPro" id="IPR043136">
    <property type="entry name" value="B30.2/SPRY_sf"/>
</dbReference>
<dbReference type="InterPro" id="IPR010961">
    <property type="entry name" value="4pyrrol_synth_NH2levulA_synth"/>
</dbReference>
<dbReference type="InterPro" id="IPR013320">
    <property type="entry name" value="ConA-like_dom_sf"/>
</dbReference>
<dbReference type="InterPro" id="IPR015422">
    <property type="entry name" value="PyrdxlP-dep_Trfase_small"/>
</dbReference>
<evidence type="ECO:0000256" key="4">
    <source>
        <dbReference type="ARBA" id="ARBA00022898"/>
    </source>
</evidence>
<dbReference type="InterPro" id="IPR001870">
    <property type="entry name" value="B30.2/SPRY"/>
</dbReference>
<accession>A0A9Q0RUW2</accession>
<keyword evidence="8" id="KW-1185">Reference proteome</keyword>
<gene>
    <name evidence="7" type="primary">alas2</name>
    <name evidence="7" type="ORF">Bhyg_15946</name>
</gene>
<keyword evidence="4" id="KW-0663">Pyridoxal phosphate</keyword>
<comment type="cofactor">
    <cofactor evidence="1">
        <name>pyridoxal 5'-phosphate</name>
        <dbReference type="ChEBI" id="CHEBI:597326"/>
    </cofactor>
</comment>
<dbReference type="AlphaFoldDB" id="A0A9Q0RUW2"/>
<evidence type="ECO:0000313" key="7">
    <source>
        <dbReference type="EMBL" id="KAJ6632786.1"/>
    </source>
</evidence>
<dbReference type="Gene3D" id="3.40.640.10">
    <property type="entry name" value="Type I PLP-dependent aspartate aminotransferase-like (Major domain)"/>
    <property type="match status" value="1"/>
</dbReference>
<feature type="non-terminal residue" evidence="7">
    <location>
        <position position="1"/>
    </location>
</feature>
<name>A0A9Q0RUW2_9DIPT</name>
<dbReference type="InterPro" id="IPR050087">
    <property type="entry name" value="AON_synthase_class-II"/>
</dbReference>
<dbReference type="InterPro" id="IPR015421">
    <property type="entry name" value="PyrdxlP-dep_Trfase_major"/>
</dbReference>
<dbReference type="SUPFAM" id="SSF53383">
    <property type="entry name" value="PLP-dependent transferases"/>
    <property type="match status" value="1"/>
</dbReference>
<dbReference type="EMBL" id="WJQU01002498">
    <property type="protein sequence ID" value="KAJ6632786.1"/>
    <property type="molecule type" value="Genomic_DNA"/>
</dbReference>
<dbReference type="CDD" id="cd06454">
    <property type="entry name" value="KBL_like"/>
    <property type="match status" value="1"/>
</dbReference>
<dbReference type="GO" id="GO:0042541">
    <property type="term" value="P:hemoglobin biosynthetic process"/>
    <property type="evidence" value="ECO:0007669"/>
    <property type="project" value="TreeGrafter"/>
</dbReference>
<keyword evidence="5" id="KW-0012">Acyltransferase</keyword>
<dbReference type="Gene3D" id="3.90.1150.10">
    <property type="entry name" value="Aspartate Aminotransferase, domain 1"/>
    <property type="match status" value="1"/>
</dbReference>
<reference evidence="7" key="1">
    <citation type="submission" date="2022-07" db="EMBL/GenBank/DDBJ databases">
        <authorList>
            <person name="Trinca V."/>
            <person name="Uliana J.V.C."/>
            <person name="Torres T.T."/>
            <person name="Ward R.J."/>
            <person name="Monesi N."/>
        </authorList>
    </citation>
    <scope>NUCLEOTIDE SEQUENCE</scope>
    <source>
        <strain evidence="7">HSMRA1968</strain>
        <tissue evidence="7">Whole embryos</tissue>
    </source>
</reference>
<keyword evidence="3" id="KW-0808">Transferase</keyword>
<dbReference type="GO" id="GO:0003870">
    <property type="term" value="F:5-aminolevulinate synthase activity"/>
    <property type="evidence" value="ECO:0007669"/>
    <property type="project" value="InterPro"/>
</dbReference>
<dbReference type="Pfam" id="PF00622">
    <property type="entry name" value="SPRY"/>
    <property type="match status" value="1"/>
</dbReference>
<dbReference type="GO" id="GO:0006783">
    <property type="term" value="P:heme biosynthetic process"/>
    <property type="evidence" value="ECO:0007669"/>
    <property type="project" value="TreeGrafter"/>
</dbReference>
<dbReference type="NCBIfam" id="TIGR01821">
    <property type="entry name" value="5aminolev_synth"/>
    <property type="match status" value="1"/>
</dbReference>
<evidence type="ECO:0000256" key="5">
    <source>
        <dbReference type="ARBA" id="ARBA00023315"/>
    </source>
</evidence>
<dbReference type="InterPro" id="IPR015118">
    <property type="entry name" value="5aminolev_synth_preseq"/>
</dbReference>
<comment type="caution">
    <text evidence="7">The sequence shown here is derived from an EMBL/GenBank/DDBJ whole genome shotgun (WGS) entry which is preliminary data.</text>
</comment>
<organism evidence="7 8">
    <name type="scientific">Pseudolycoriella hygida</name>
    <dbReference type="NCBI Taxonomy" id="35572"/>
    <lineage>
        <taxon>Eukaryota</taxon>
        <taxon>Metazoa</taxon>
        <taxon>Ecdysozoa</taxon>
        <taxon>Arthropoda</taxon>
        <taxon>Hexapoda</taxon>
        <taxon>Insecta</taxon>
        <taxon>Pterygota</taxon>
        <taxon>Neoptera</taxon>
        <taxon>Endopterygota</taxon>
        <taxon>Diptera</taxon>
        <taxon>Nematocera</taxon>
        <taxon>Sciaroidea</taxon>
        <taxon>Sciaridae</taxon>
        <taxon>Pseudolycoriella</taxon>
    </lineage>
</organism>
<evidence type="ECO:0000256" key="1">
    <source>
        <dbReference type="ARBA" id="ARBA00001933"/>
    </source>
</evidence>
<comment type="similarity">
    <text evidence="2">Belongs to the class-II pyridoxal-phosphate-dependent aminotransferase family.</text>
</comment>
<evidence type="ECO:0000259" key="6">
    <source>
        <dbReference type="PROSITE" id="PS50188"/>
    </source>
</evidence>
<dbReference type="InterPro" id="IPR004839">
    <property type="entry name" value="Aminotransferase_I/II_large"/>
</dbReference>
<dbReference type="Pfam" id="PF09029">
    <property type="entry name" value="Preseq_ALAS"/>
    <property type="match status" value="1"/>
</dbReference>
<dbReference type="FunFam" id="3.40.640.10:FF:000006">
    <property type="entry name" value="5-aminolevulinate synthase, mitochondrial"/>
    <property type="match status" value="1"/>
</dbReference>
<dbReference type="PANTHER" id="PTHR13693:SF102">
    <property type="entry name" value="2-AMINO-3-KETOBUTYRATE COENZYME A LIGASE, MITOCHONDRIAL"/>
    <property type="match status" value="1"/>
</dbReference>
<dbReference type="Gene3D" id="2.60.120.920">
    <property type="match status" value="1"/>
</dbReference>
<dbReference type="InterPro" id="IPR003877">
    <property type="entry name" value="SPRY_dom"/>
</dbReference>
<dbReference type="InterPro" id="IPR015424">
    <property type="entry name" value="PyrdxlP-dep_Trfase"/>
</dbReference>
<dbReference type="Pfam" id="PF00155">
    <property type="entry name" value="Aminotran_1_2"/>
    <property type="match status" value="1"/>
</dbReference>
<evidence type="ECO:0000313" key="8">
    <source>
        <dbReference type="Proteomes" id="UP001151699"/>
    </source>
</evidence>
<feature type="domain" description="B30.2/SPRY" evidence="6">
    <location>
        <begin position="621"/>
        <end position="802"/>
    </location>
</feature>
<dbReference type="PROSITE" id="PS50188">
    <property type="entry name" value="B302_SPRY"/>
    <property type="match status" value="1"/>
</dbReference>
<sequence>MFQLLTPSAQRVVSSIKKMPCPFLARLNVNYVRNYAPTLLKTYGQQCPVVQRAMSTLQGSVESDPTVRAMHQQHQEQKSPVEPIVNTTDKKCPFLSSSQTTVKEVSEDIQDIPSDRSFPYEDFFHDQIMRKKQDYSYRVFKKVSRLAGAGQFPTALEYSWGEKPITVWCSNDYLGMSCHPKVKDAVKTALEKNGAGAGGTRNISGNTLYHEKLEKSLAKLHQKEAALLFTSCYVANDTTLFTLLKSLPGCHIFSDAGNHASMIQGIRNSQAPKHIFRHNDPKHLKELLSKVDKSVPKIVAFETVHSMTGAVCPLEELCDIAHEHGALTFVDEVHAVGLYGEHGAGIGEREGQLHKMDIISGTLGKAFGNIGGYIASSSKLVDVIRSYGAGFIFTTSLPPTVLAGAHTAVEILASDEGRALRTRHQDNVRYLRASLQREGFPVEHTPSHIIPIKIGDPLKGNQISDLLIQEYGHYIQAINYPTVARGEEKLRLAPTPWHTHPMMDVLVRDMKKVWQQLDLPLSGTKCKEECTFCRKPILFDHFEARVRGCATDVPYLRDLFQIGGVIPVSSSAANSDIFINVFGQLPSNTSFIDFKHLTFEQQISEVKSWLDMKLTNLDKNSIEKSTEEPSLRDGFIGSETVVFDVFDEEQRFGVNVSKDALLIQSESPFPTVKANCCVYRGKWMYEIQLRSKGIMQIGWCSAKCKFTDDTGIGDTPNSYGLDGSKQRLWNVKTRKFGPFWRSGDIYGVCLDMDNGNIEYYRNGVALGEAFSSIERGPGVALFPAVSLAVNETIVANFGGSPFRHPVAGYNPLQLKPNALLVHADFLLQNLVNLSRLMSSSKTTAQSNPEAKYPSNAAVYMIIANLLIERIAPMLLNSYVLEEKVLSYVQSMCVLRSDTDANSVIYPGQPNSTLSTFLSLLWTYSSDSAKQFTLKFVDFLSSLYRETPADLEYAKQRKVMVILRCLCNHSKTRKFLLEFKLFKKN</sequence>
<dbReference type="Proteomes" id="UP001151699">
    <property type="component" value="Unassembled WGS sequence"/>
</dbReference>
<dbReference type="PANTHER" id="PTHR13693">
    <property type="entry name" value="CLASS II AMINOTRANSFERASE/8-AMINO-7-OXONONANOATE SYNTHASE"/>
    <property type="match status" value="1"/>
</dbReference>
<dbReference type="SUPFAM" id="SSF49899">
    <property type="entry name" value="Concanavalin A-like lectins/glucanases"/>
    <property type="match status" value="1"/>
</dbReference>
<evidence type="ECO:0000256" key="3">
    <source>
        <dbReference type="ARBA" id="ARBA00022679"/>
    </source>
</evidence>
<dbReference type="GO" id="GO:0005759">
    <property type="term" value="C:mitochondrial matrix"/>
    <property type="evidence" value="ECO:0007669"/>
    <property type="project" value="InterPro"/>
</dbReference>
<dbReference type="GO" id="GO:0030170">
    <property type="term" value="F:pyridoxal phosphate binding"/>
    <property type="evidence" value="ECO:0007669"/>
    <property type="project" value="InterPro"/>
</dbReference>
<dbReference type="SMART" id="SM00449">
    <property type="entry name" value="SPRY"/>
    <property type="match status" value="1"/>
</dbReference>
<dbReference type="OrthoDB" id="10263824at2759"/>
<dbReference type="GO" id="GO:0048821">
    <property type="term" value="P:erythrocyte development"/>
    <property type="evidence" value="ECO:0007669"/>
    <property type="project" value="TreeGrafter"/>
</dbReference>
<protein>
    <submittedName>
        <fullName evidence="7">5-aminolevulinate synthase, erythroid-specific, mitochondrial</fullName>
    </submittedName>
</protein>
<proteinExistence type="inferred from homology"/>
<evidence type="ECO:0000256" key="2">
    <source>
        <dbReference type="ARBA" id="ARBA00008392"/>
    </source>
</evidence>